<keyword evidence="4" id="KW-0804">Transcription</keyword>
<accession>A0AAU7PW01</accession>
<dbReference type="InterPro" id="IPR028082">
    <property type="entry name" value="Peripla_BP_I"/>
</dbReference>
<reference evidence="6" key="1">
    <citation type="submission" date="2024-06" db="EMBL/GenBank/DDBJ databases">
        <title>Lacrimispora cavernae sp. nov., a novel anaerobe isolated from bat guano pile inside a cave.</title>
        <authorList>
            <person name="Miller S.L."/>
            <person name="Lu N."/>
            <person name="King J."/>
            <person name="Sankaranarayanan K."/>
            <person name="Lawson P.A."/>
        </authorList>
    </citation>
    <scope>NUCLEOTIDE SEQUENCE</scope>
    <source>
        <strain evidence="6">BS-2</strain>
    </source>
</reference>
<protein>
    <submittedName>
        <fullName evidence="6">LacI family DNA-binding transcriptional regulator</fullName>
    </submittedName>
</protein>
<evidence type="ECO:0000256" key="2">
    <source>
        <dbReference type="ARBA" id="ARBA00023015"/>
    </source>
</evidence>
<dbReference type="AlphaFoldDB" id="A0AAU7PW01"/>
<keyword evidence="1" id="KW-0678">Repressor</keyword>
<keyword evidence="3 6" id="KW-0238">DNA-binding</keyword>
<dbReference type="Gene3D" id="1.10.260.40">
    <property type="entry name" value="lambda repressor-like DNA-binding domains"/>
    <property type="match status" value="1"/>
</dbReference>
<evidence type="ECO:0000256" key="3">
    <source>
        <dbReference type="ARBA" id="ARBA00023125"/>
    </source>
</evidence>
<dbReference type="SUPFAM" id="SSF47413">
    <property type="entry name" value="lambda repressor-like DNA-binding domains"/>
    <property type="match status" value="1"/>
</dbReference>
<proteinExistence type="predicted"/>
<keyword evidence="2" id="KW-0805">Transcription regulation</keyword>
<dbReference type="RefSeq" id="WP_349948361.1">
    <property type="nucleotide sequence ID" value="NZ_CP157940.1"/>
</dbReference>
<dbReference type="PANTHER" id="PTHR30146:SF148">
    <property type="entry name" value="HTH-TYPE TRANSCRIPTIONAL REPRESSOR PURR-RELATED"/>
    <property type="match status" value="1"/>
</dbReference>
<name>A0AAU7PW01_9FIRM</name>
<dbReference type="CDD" id="cd19974">
    <property type="entry name" value="PBP1_LacI-like"/>
    <property type="match status" value="1"/>
</dbReference>
<dbReference type="InterPro" id="IPR010982">
    <property type="entry name" value="Lambda_DNA-bd_dom_sf"/>
</dbReference>
<sequence>MKRKKNVTMQDIADYLSISKVTVSKALNGKDGVGRELKEKIIAVSKELNYKLPESSKACSGNSKNIAIFMKEKFAYGEAGFYLKFYQRISVELNERGYLAHLFPINPREDRKGKLLLEKHDIAGVIFLGDIEKTFLAEAKQTQLPCVLADTYDNDFDMDCVITESVYSMCELTTYLMKCGHKSIGFVGTITATNSIMDRYLGYCRAHLKAGLPIHDEWLIGDRDMEDENVEFMLPEHMPTAFVCNCDDTAYRFIRMLTEKGYRVPEDISIVSFDNDIYAELCVPKLTTAEVDINQMACKSVELICEKIDQDNVRRRGVTFVNTAIIYRDSVRNMDPPVDSTGYV</sequence>
<dbReference type="SMART" id="SM00354">
    <property type="entry name" value="HTH_LACI"/>
    <property type="match status" value="1"/>
</dbReference>
<dbReference type="Pfam" id="PF13377">
    <property type="entry name" value="Peripla_BP_3"/>
    <property type="match status" value="1"/>
</dbReference>
<gene>
    <name evidence="6" type="ORF">ABFV83_07980</name>
</gene>
<evidence type="ECO:0000313" key="6">
    <source>
        <dbReference type="EMBL" id="XBS55711.1"/>
    </source>
</evidence>
<evidence type="ECO:0000259" key="5">
    <source>
        <dbReference type="PROSITE" id="PS50932"/>
    </source>
</evidence>
<dbReference type="SUPFAM" id="SSF53822">
    <property type="entry name" value="Periplasmic binding protein-like I"/>
    <property type="match status" value="1"/>
</dbReference>
<dbReference type="PANTHER" id="PTHR30146">
    <property type="entry name" value="LACI-RELATED TRANSCRIPTIONAL REPRESSOR"/>
    <property type="match status" value="1"/>
</dbReference>
<dbReference type="PROSITE" id="PS50932">
    <property type="entry name" value="HTH_LACI_2"/>
    <property type="match status" value="1"/>
</dbReference>
<feature type="domain" description="HTH lacI-type" evidence="5">
    <location>
        <begin position="7"/>
        <end position="61"/>
    </location>
</feature>
<dbReference type="GO" id="GO:0003700">
    <property type="term" value="F:DNA-binding transcription factor activity"/>
    <property type="evidence" value="ECO:0007669"/>
    <property type="project" value="TreeGrafter"/>
</dbReference>
<dbReference type="InterPro" id="IPR000843">
    <property type="entry name" value="HTH_LacI"/>
</dbReference>
<dbReference type="InterPro" id="IPR046335">
    <property type="entry name" value="LacI/GalR-like_sensor"/>
</dbReference>
<organism evidence="6">
    <name type="scientific">Lacrimispora sp. BS-2</name>
    <dbReference type="NCBI Taxonomy" id="3151850"/>
    <lineage>
        <taxon>Bacteria</taxon>
        <taxon>Bacillati</taxon>
        <taxon>Bacillota</taxon>
        <taxon>Clostridia</taxon>
        <taxon>Lachnospirales</taxon>
        <taxon>Lachnospiraceae</taxon>
        <taxon>Lacrimispora</taxon>
    </lineage>
</organism>
<dbReference type="EMBL" id="CP157940">
    <property type="protein sequence ID" value="XBS55711.1"/>
    <property type="molecule type" value="Genomic_DNA"/>
</dbReference>
<dbReference type="Gene3D" id="3.40.50.2300">
    <property type="match status" value="2"/>
</dbReference>
<dbReference type="Pfam" id="PF00356">
    <property type="entry name" value="LacI"/>
    <property type="match status" value="1"/>
</dbReference>
<evidence type="ECO:0000256" key="1">
    <source>
        <dbReference type="ARBA" id="ARBA00022491"/>
    </source>
</evidence>
<dbReference type="GO" id="GO:0000976">
    <property type="term" value="F:transcription cis-regulatory region binding"/>
    <property type="evidence" value="ECO:0007669"/>
    <property type="project" value="TreeGrafter"/>
</dbReference>
<evidence type="ECO:0000256" key="4">
    <source>
        <dbReference type="ARBA" id="ARBA00023163"/>
    </source>
</evidence>
<dbReference type="CDD" id="cd01392">
    <property type="entry name" value="HTH_LacI"/>
    <property type="match status" value="1"/>
</dbReference>